<feature type="transmembrane region" description="Helical" evidence="1">
    <location>
        <begin position="22"/>
        <end position="40"/>
    </location>
</feature>
<keyword evidence="1" id="KW-0472">Membrane</keyword>
<protein>
    <submittedName>
        <fullName evidence="2">Nitrate/nitrite transporter NrtS</fullName>
    </submittedName>
</protein>
<reference evidence="2" key="1">
    <citation type="submission" date="2021-04" db="EMBL/GenBank/DDBJ databases">
        <title>Devosia litorisediminis sp. nov., isolated from a sand dune.</title>
        <authorList>
            <person name="Park S."/>
            <person name="Yoon J.-H."/>
        </authorList>
    </citation>
    <scope>NUCLEOTIDE SEQUENCE</scope>
    <source>
        <strain evidence="2">BSSL-BM10</strain>
    </source>
</reference>
<evidence type="ECO:0000256" key="1">
    <source>
        <dbReference type="SAM" id="Phobius"/>
    </source>
</evidence>
<evidence type="ECO:0000313" key="2">
    <source>
        <dbReference type="EMBL" id="MBS3848581.1"/>
    </source>
</evidence>
<accession>A0A942EEZ8</accession>
<dbReference type="InterPro" id="IPR047700">
    <property type="entry name" value="NrtS-like"/>
</dbReference>
<sequence length="84" mass="9037">MCVTRSPPSHATPLQRALSPQVLRKSLLVAFIVGSVLNLINQGDAMMSGQGVSVFKIVLTYCVPFLVSTYGAWSMARLIKPDAS</sequence>
<proteinExistence type="predicted"/>
<keyword evidence="3" id="KW-1185">Reference proteome</keyword>
<dbReference type="EMBL" id="JAGXTP010000001">
    <property type="protein sequence ID" value="MBS3848581.1"/>
    <property type="molecule type" value="Genomic_DNA"/>
</dbReference>
<keyword evidence="1" id="KW-0812">Transmembrane</keyword>
<keyword evidence="1" id="KW-1133">Transmembrane helix</keyword>
<dbReference type="AlphaFoldDB" id="A0A942EEZ8"/>
<evidence type="ECO:0000313" key="3">
    <source>
        <dbReference type="Proteomes" id="UP000678281"/>
    </source>
</evidence>
<organism evidence="2 3">
    <name type="scientific">Devosia litorisediminis</name>
    <dbReference type="NCBI Taxonomy" id="2829817"/>
    <lineage>
        <taxon>Bacteria</taxon>
        <taxon>Pseudomonadati</taxon>
        <taxon>Pseudomonadota</taxon>
        <taxon>Alphaproteobacteria</taxon>
        <taxon>Hyphomicrobiales</taxon>
        <taxon>Devosiaceae</taxon>
        <taxon>Devosia</taxon>
    </lineage>
</organism>
<dbReference type="Proteomes" id="UP000678281">
    <property type="component" value="Unassembled WGS sequence"/>
</dbReference>
<comment type="caution">
    <text evidence="2">The sequence shown here is derived from an EMBL/GenBank/DDBJ whole genome shotgun (WGS) entry which is preliminary data.</text>
</comment>
<gene>
    <name evidence="2" type="primary">nrtS</name>
    <name evidence="2" type="ORF">KD146_07715</name>
</gene>
<feature type="transmembrane region" description="Helical" evidence="1">
    <location>
        <begin position="52"/>
        <end position="73"/>
    </location>
</feature>
<name>A0A942EEZ8_9HYPH</name>
<dbReference type="NCBIfam" id="NF038050">
    <property type="entry name" value="NrtS"/>
    <property type="match status" value="1"/>
</dbReference>